<evidence type="ECO:0000256" key="1">
    <source>
        <dbReference type="ARBA" id="ARBA00022741"/>
    </source>
</evidence>
<dbReference type="Gene3D" id="1.10.10.60">
    <property type="entry name" value="Homeodomain-like"/>
    <property type="match status" value="1"/>
</dbReference>
<dbReference type="InterPro" id="IPR027417">
    <property type="entry name" value="P-loop_NTPase"/>
</dbReference>
<gene>
    <name evidence="6" type="ORF">DZC75_19005</name>
</gene>
<evidence type="ECO:0000313" key="7">
    <source>
        <dbReference type="Proteomes" id="UP000258127"/>
    </source>
</evidence>
<dbReference type="GO" id="GO:0006355">
    <property type="term" value="P:regulation of DNA-templated transcription"/>
    <property type="evidence" value="ECO:0007669"/>
    <property type="project" value="InterPro"/>
</dbReference>
<dbReference type="InterPro" id="IPR058031">
    <property type="entry name" value="AAA_lid_NorR"/>
</dbReference>
<dbReference type="PROSITE" id="PS50045">
    <property type="entry name" value="SIGMA54_INTERACT_4"/>
    <property type="match status" value="1"/>
</dbReference>
<dbReference type="Pfam" id="PF02954">
    <property type="entry name" value="HTH_8"/>
    <property type="match status" value="1"/>
</dbReference>
<organism evidence="6 7">
    <name type="scientific">Pseudomonas parafulva</name>
    <dbReference type="NCBI Taxonomy" id="157782"/>
    <lineage>
        <taxon>Bacteria</taxon>
        <taxon>Pseudomonadati</taxon>
        <taxon>Pseudomonadota</taxon>
        <taxon>Gammaproteobacteria</taxon>
        <taxon>Pseudomonadales</taxon>
        <taxon>Pseudomonadaceae</taxon>
        <taxon>Pseudomonas</taxon>
    </lineage>
</organism>
<dbReference type="Proteomes" id="UP000258127">
    <property type="component" value="Chromosome"/>
</dbReference>
<keyword evidence="1" id="KW-0547">Nucleotide-binding</keyword>
<dbReference type="PANTHER" id="PTHR32071:SF57">
    <property type="entry name" value="C4-DICARBOXYLATE TRANSPORT TRANSCRIPTIONAL REGULATORY PROTEIN DCTD"/>
    <property type="match status" value="1"/>
</dbReference>
<keyword evidence="3" id="KW-0805">Transcription regulation</keyword>
<dbReference type="InterPro" id="IPR025662">
    <property type="entry name" value="Sigma_54_int_dom_ATP-bd_1"/>
</dbReference>
<dbReference type="SUPFAM" id="SSF52540">
    <property type="entry name" value="P-loop containing nucleoside triphosphate hydrolases"/>
    <property type="match status" value="1"/>
</dbReference>
<dbReference type="InterPro" id="IPR009057">
    <property type="entry name" value="Homeodomain-like_sf"/>
</dbReference>
<dbReference type="AlphaFoldDB" id="A0AAI8PCZ7"/>
<dbReference type="InterPro" id="IPR025943">
    <property type="entry name" value="Sigma_54_int_dom_ATP-bd_2"/>
</dbReference>
<keyword evidence="4" id="KW-0804">Transcription</keyword>
<dbReference type="SUPFAM" id="SSF46689">
    <property type="entry name" value="Homeodomain-like"/>
    <property type="match status" value="1"/>
</dbReference>
<dbReference type="EMBL" id="CP031641">
    <property type="protein sequence ID" value="AXO89987.1"/>
    <property type="molecule type" value="Genomic_DNA"/>
</dbReference>
<evidence type="ECO:0000256" key="3">
    <source>
        <dbReference type="ARBA" id="ARBA00023015"/>
    </source>
</evidence>
<dbReference type="PROSITE" id="PS00676">
    <property type="entry name" value="SIGMA54_INTERACT_2"/>
    <property type="match status" value="1"/>
</dbReference>
<protein>
    <submittedName>
        <fullName evidence="6">Sigma-54-dependent Fis family transcriptional regulator</fullName>
    </submittedName>
</protein>
<proteinExistence type="predicted"/>
<dbReference type="FunFam" id="3.40.50.300:FF:000006">
    <property type="entry name" value="DNA-binding transcriptional regulator NtrC"/>
    <property type="match status" value="1"/>
</dbReference>
<evidence type="ECO:0000256" key="4">
    <source>
        <dbReference type="ARBA" id="ARBA00023163"/>
    </source>
</evidence>
<dbReference type="KEGG" id="ppv:NJ69_15330"/>
<keyword evidence="2" id="KW-0067">ATP-binding</keyword>
<evidence type="ECO:0000256" key="2">
    <source>
        <dbReference type="ARBA" id="ARBA00022840"/>
    </source>
</evidence>
<dbReference type="PROSITE" id="PS00675">
    <property type="entry name" value="SIGMA54_INTERACT_1"/>
    <property type="match status" value="1"/>
</dbReference>
<dbReference type="InterPro" id="IPR002197">
    <property type="entry name" value="HTH_Fis"/>
</dbReference>
<dbReference type="RefSeq" id="WP_039580493.1">
    <property type="nucleotide sequence ID" value="NZ_CP009747.1"/>
</dbReference>
<dbReference type="Gene3D" id="3.40.50.300">
    <property type="entry name" value="P-loop containing nucleotide triphosphate hydrolases"/>
    <property type="match status" value="1"/>
</dbReference>
<feature type="domain" description="Sigma-54 factor interaction" evidence="5">
    <location>
        <begin position="24"/>
        <end position="238"/>
    </location>
</feature>
<dbReference type="GO" id="GO:0005524">
    <property type="term" value="F:ATP binding"/>
    <property type="evidence" value="ECO:0007669"/>
    <property type="project" value="UniProtKB-KW"/>
</dbReference>
<dbReference type="InterPro" id="IPR002078">
    <property type="entry name" value="Sigma_54_int"/>
</dbReference>
<dbReference type="GO" id="GO:0043565">
    <property type="term" value="F:sequence-specific DNA binding"/>
    <property type="evidence" value="ECO:0007669"/>
    <property type="project" value="InterPro"/>
</dbReference>
<keyword evidence="7" id="KW-1185">Reference proteome</keyword>
<dbReference type="Pfam" id="PF00158">
    <property type="entry name" value="Sigma54_activat"/>
    <property type="match status" value="1"/>
</dbReference>
<sequence>MPKLLCAALSTTYKEDALNLEAFAQSVAPLMVDVLLRGETGTGKDTLAEKIHRMSGRSGKFVAINCAAIPESLAESQLFGANSGAFTGASQSRAGFVEAAHNGTLYLDEVDSMPLALQAKLLRVLESRTVQRLGSTQSIPVNMRVIASAQCPLAEMVERGEFRRDLYFRLNIVSLKLPPLRSRRERIVPLFLSLVKREAAALDRPYLAPSPGLLSHLVGHAWPGNIRELQSAAKRYVLGLPPLPRAELAERCSSATLNLKEQLQQFEKVLIEDCMRRHHRHIDTVIAELGIARRTLYYRMKCLEISTN</sequence>
<dbReference type="CDD" id="cd00009">
    <property type="entry name" value="AAA"/>
    <property type="match status" value="1"/>
</dbReference>
<name>A0AAI8PCZ7_9PSED</name>
<dbReference type="Pfam" id="PF25601">
    <property type="entry name" value="AAA_lid_14"/>
    <property type="match status" value="1"/>
</dbReference>
<reference evidence="6 7" key="1">
    <citation type="submission" date="2018-08" db="EMBL/GenBank/DDBJ databases">
        <authorList>
            <person name="Lee Y."/>
            <person name="Kakembo D."/>
        </authorList>
    </citation>
    <scope>NUCLEOTIDE SEQUENCE [LARGE SCALE GENOMIC DNA]</scope>
    <source>
        <strain evidence="6 7">JBCS1880</strain>
    </source>
</reference>
<accession>A0AAI8PCZ7</accession>
<evidence type="ECO:0000259" key="5">
    <source>
        <dbReference type="PROSITE" id="PS50045"/>
    </source>
</evidence>
<dbReference type="InterPro" id="IPR003593">
    <property type="entry name" value="AAA+_ATPase"/>
</dbReference>
<evidence type="ECO:0000313" key="6">
    <source>
        <dbReference type="EMBL" id="AXO89987.1"/>
    </source>
</evidence>
<dbReference type="SMART" id="SM00382">
    <property type="entry name" value="AAA"/>
    <property type="match status" value="1"/>
</dbReference>
<dbReference type="PANTHER" id="PTHR32071">
    <property type="entry name" value="TRANSCRIPTIONAL REGULATORY PROTEIN"/>
    <property type="match status" value="1"/>
</dbReference>
<dbReference type="Gene3D" id="1.10.8.60">
    <property type="match status" value="1"/>
</dbReference>